<evidence type="ECO:0000313" key="1">
    <source>
        <dbReference type="EMBL" id="CAB1439525.1"/>
    </source>
</evidence>
<evidence type="ECO:0000313" key="2">
    <source>
        <dbReference type="Proteomes" id="UP001153269"/>
    </source>
</evidence>
<sequence length="67" mass="7495">MEGEEYGSSLWDTPAFKVSAWGQKTEQPGHWGCVFSSVSFLELHCASQDNLTEETRRAREAASRSSQ</sequence>
<gene>
    <name evidence="1" type="ORF">PLEPLA_LOCUS27308</name>
</gene>
<dbReference type="AlphaFoldDB" id="A0A9N7UY74"/>
<proteinExistence type="predicted"/>
<organism evidence="1 2">
    <name type="scientific">Pleuronectes platessa</name>
    <name type="common">European plaice</name>
    <dbReference type="NCBI Taxonomy" id="8262"/>
    <lineage>
        <taxon>Eukaryota</taxon>
        <taxon>Metazoa</taxon>
        <taxon>Chordata</taxon>
        <taxon>Craniata</taxon>
        <taxon>Vertebrata</taxon>
        <taxon>Euteleostomi</taxon>
        <taxon>Actinopterygii</taxon>
        <taxon>Neopterygii</taxon>
        <taxon>Teleostei</taxon>
        <taxon>Neoteleostei</taxon>
        <taxon>Acanthomorphata</taxon>
        <taxon>Carangaria</taxon>
        <taxon>Pleuronectiformes</taxon>
        <taxon>Pleuronectoidei</taxon>
        <taxon>Pleuronectidae</taxon>
        <taxon>Pleuronectes</taxon>
    </lineage>
</organism>
<dbReference type="Proteomes" id="UP001153269">
    <property type="component" value="Unassembled WGS sequence"/>
</dbReference>
<reference evidence="1" key="1">
    <citation type="submission" date="2020-03" db="EMBL/GenBank/DDBJ databases">
        <authorList>
            <person name="Weist P."/>
        </authorList>
    </citation>
    <scope>NUCLEOTIDE SEQUENCE</scope>
</reference>
<name>A0A9N7UY74_PLEPL</name>
<dbReference type="EMBL" id="CADEAL010002294">
    <property type="protein sequence ID" value="CAB1439525.1"/>
    <property type="molecule type" value="Genomic_DNA"/>
</dbReference>
<accession>A0A9N7UY74</accession>
<comment type="caution">
    <text evidence="1">The sequence shown here is derived from an EMBL/GenBank/DDBJ whole genome shotgun (WGS) entry which is preliminary data.</text>
</comment>
<keyword evidence="2" id="KW-1185">Reference proteome</keyword>
<protein>
    <submittedName>
        <fullName evidence="1">Uncharacterized protein</fullName>
    </submittedName>
</protein>